<evidence type="ECO:0000313" key="3">
    <source>
        <dbReference type="Proteomes" id="UP000319383"/>
    </source>
</evidence>
<dbReference type="AlphaFoldDB" id="A0A517ZUL9"/>
<name>A0A517ZUL9_9PLAN</name>
<organism evidence="2 3">
    <name type="scientific">Symmachiella dynata</name>
    <dbReference type="NCBI Taxonomy" id="2527995"/>
    <lineage>
        <taxon>Bacteria</taxon>
        <taxon>Pseudomonadati</taxon>
        <taxon>Planctomycetota</taxon>
        <taxon>Planctomycetia</taxon>
        <taxon>Planctomycetales</taxon>
        <taxon>Planctomycetaceae</taxon>
        <taxon>Symmachiella</taxon>
    </lineage>
</organism>
<dbReference type="KEGG" id="sdyn:Mal52_46680"/>
<feature type="transmembrane region" description="Helical" evidence="1">
    <location>
        <begin position="27"/>
        <end position="49"/>
    </location>
</feature>
<evidence type="ECO:0000256" key="1">
    <source>
        <dbReference type="SAM" id="Phobius"/>
    </source>
</evidence>
<reference evidence="2 3" key="1">
    <citation type="submission" date="2019-02" db="EMBL/GenBank/DDBJ databases">
        <title>Deep-cultivation of Planctomycetes and their phenomic and genomic characterization uncovers novel biology.</title>
        <authorList>
            <person name="Wiegand S."/>
            <person name="Jogler M."/>
            <person name="Boedeker C."/>
            <person name="Pinto D."/>
            <person name="Vollmers J."/>
            <person name="Rivas-Marin E."/>
            <person name="Kohn T."/>
            <person name="Peeters S.H."/>
            <person name="Heuer A."/>
            <person name="Rast P."/>
            <person name="Oberbeckmann S."/>
            <person name="Bunk B."/>
            <person name="Jeske O."/>
            <person name="Meyerdierks A."/>
            <person name="Storesund J.E."/>
            <person name="Kallscheuer N."/>
            <person name="Luecker S."/>
            <person name="Lage O.M."/>
            <person name="Pohl T."/>
            <person name="Merkel B.J."/>
            <person name="Hornburger P."/>
            <person name="Mueller R.-W."/>
            <person name="Bruemmer F."/>
            <person name="Labrenz M."/>
            <person name="Spormann A.M."/>
            <person name="Op den Camp H."/>
            <person name="Overmann J."/>
            <person name="Amann R."/>
            <person name="Jetten M.S.M."/>
            <person name="Mascher T."/>
            <person name="Medema M.H."/>
            <person name="Devos D.P."/>
            <person name="Kaster A.-K."/>
            <person name="Ovreas L."/>
            <person name="Rohde M."/>
            <person name="Galperin M.Y."/>
            <person name="Jogler C."/>
        </authorList>
    </citation>
    <scope>NUCLEOTIDE SEQUENCE [LARGE SCALE GENOMIC DNA]</scope>
    <source>
        <strain evidence="2 3">Mal52</strain>
    </source>
</reference>
<dbReference type="Proteomes" id="UP000319383">
    <property type="component" value="Chromosome"/>
</dbReference>
<keyword evidence="1" id="KW-0812">Transmembrane</keyword>
<proteinExistence type="predicted"/>
<sequence length="83" mass="8755">MSEPRNRLDDIQESITEQSKDFVGDHALSSALVTFGLGVGVGLTVVSLLSDSGPPRRAAAAERLGAQLLDSLSAVVPDSFMKR</sequence>
<gene>
    <name evidence="2" type="ORF">Mal52_46680</name>
</gene>
<dbReference type="EMBL" id="CP036276">
    <property type="protein sequence ID" value="QDU46169.1"/>
    <property type="molecule type" value="Genomic_DNA"/>
</dbReference>
<keyword evidence="1" id="KW-0472">Membrane</keyword>
<protein>
    <submittedName>
        <fullName evidence="2">Uncharacterized protein</fullName>
    </submittedName>
</protein>
<evidence type="ECO:0000313" key="2">
    <source>
        <dbReference type="EMBL" id="QDU46169.1"/>
    </source>
</evidence>
<accession>A0A517ZUL9</accession>
<dbReference type="RefSeq" id="WP_145378708.1">
    <property type="nucleotide sequence ID" value="NZ_CP036276.1"/>
</dbReference>
<keyword evidence="1" id="KW-1133">Transmembrane helix</keyword>
<keyword evidence="3" id="KW-1185">Reference proteome</keyword>